<evidence type="ECO:0000313" key="1">
    <source>
        <dbReference type="EMBL" id="GBP79387.1"/>
    </source>
</evidence>
<reference evidence="1 2" key="1">
    <citation type="journal article" date="2019" name="Commun. Biol.">
        <title>The bagworm genome reveals a unique fibroin gene that provides high tensile strength.</title>
        <authorList>
            <person name="Kono N."/>
            <person name="Nakamura H."/>
            <person name="Ohtoshi R."/>
            <person name="Tomita M."/>
            <person name="Numata K."/>
            <person name="Arakawa K."/>
        </authorList>
    </citation>
    <scope>NUCLEOTIDE SEQUENCE [LARGE SCALE GENOMIC DNA]</scope>
</reference>
<gene>
    <name evidence="1" type="ORF">EVAR_61811_1</name>
</gene>
<proteinExistence type="predicted"/>
<organism evidence="1 2">
    <name type="scientific">Eumeta variegata</name>
    <name type="common">Bagworm moth</name>
    <name type="synonym">Eumeta japonica</name>
    <dbReference type="NCBI Taxonomy" id="151549"/>
    <lineage>
        <taxon>Eukaryota</taxon>
        <taxon>Metazoa</taxon>
        <taxon>Ecdysozoa</taxon>
        <taxon>Arthropoda</taxon>
        <taxon>Hexapoda</taxon>
        <taxon>Insecta</taxon>
        <taxon>Pterygota</taxon>
        <taxon>Neoptera</taxon>
        <taxon>Endopterygota</taxon>
        <taxon>Lepidoptera</taxon>
        <taxon>Glossata</taxon>
        <taxon>Ditrysia</taxon>
        <taxon>Tineoidea</taxon>
        <taxon>Psychidae</taxon>
        <taxon>Oiketicinae</taxon>
        <taxon>Eumeta</taxon>
    </lineage>
</organism>
<keyword evidence="2" id="KW-1185">Reference proteome</keyword>
<accession>A0A4C1YY93</accession>
<name>A0A4C1YY93_EUMVA</name>
<protein>
    <submittedName>
        <fullName evidence="1">Uncharacterized protein</fullName>
    </submittedName>
</protein>
<evidence type="ECO:0000313" key="2">
    <source>
        <dbReference type="Proteomes" id="UP000299102"/>
    </source>
</evidence>
<dbReference type="EMBL" id="BGZK01001413">
    <property type="protein sequence ID" value="GBP79387.1"/>
    <property type="molecule type" value="Genomic_DNA"/>
</dbReference>
<dbReference type="AlphaFoldDB" id="A0A4C1YY93"/>
<comment type="caution">
    <text evidence="1">The sequence shown here is derived from an EMBL/GenBank/DDBJ whole genome shotgun (WGS) entry which is preliminary data.</text>
</comment>
<sequence>MSRRRILTLGVALTLNQVLPKAGQGTFRSFLATRVDFDTTMRFRKKLIRPECNALTVRSSELKLMCRIFSKLLICGMNNVEDSARADGRA</sequence>
<dbReference type="Proteomes" id="UP000299102">
    <property type="component" value="Unassembled WGS sequence"/>
</dbReference>